<evidence type="ECO:0000313" key="3">
    <source>
        <dbReference type="Proteomes" id="UP001430360"/>
    </source>
</evidence>
<protein>
    <recommendedName>
        <fullName evidence="4">Lipoprotein</fullName>
    </recommendedName>
</protein>
<comment type="caution">
    <text evidence="2">The sequence shown here is derived from an EMBL/GenBank/DDBJ whole genome shotgun (WGS) entry which is preliminary data.</text>
</comment>
<reference evidence="2" key="2">
    <citation type="journal article" date="2022" name="Syst. Appl. Microbiol.">
        <title>Physiological and genomic characterisation of Luteimonas fraxinea sp. nov., a bacterial species associated with trees tolerant to ash dieback.</title>
        <authorList>
            <person name="Ulrich K."/>
            <person name="Becker R."/>
            <person name="Behrendt U."/>
            <person name="Kube M."/>
            <person name="Schneck V."/>
            <person name="Ulrich A."/>
        </authorList>
    </citation>
    <scope>NUCLEOTIDE SEQUENCE</scope>
    <source>
        <strain evidence="2">A1P009</strain>
    </source>
</reference>
<gene>
    <name evidence="2" type="ORF">LTT95_09165</name>
</gene>
<evidence type="ECO:0000256" key="1">
    <source>
        <dbReference type="SAM" id="SignalP"/>
    </source>
</evidence>
<organism evidence="2 3">
    <name type="scientific">Luteimonas fraxinea</name>
    <dbReference type="NCBI Taxonomy" id="2901869"/>
    <lineage>
        <taxon>Bacteria</taxon>
        <taxon>Pseudomonadati</taxon>
        <taxon>Pseudomonadota</taxon>
        <taxon>Gammaproteobacteria</taxon>
        <taxon>Lysobacterales</taxon>
        <taxon>Lysobacteraceae</taxon>
        <taxon>Luteimonas</taxon>
    </lineage>
</organism>
<evidence type="ECO:0008006" key="4">
    <source>
        <dbReference type="Google" id="ProtNLM"/>
    </source>
</evidence>
<proteinExistence type="predicted"/>
<dbReference type="EMBL" id="JAJQKU010000002">
    <property type="protein sequence ID" value="MCD9097106.1"/>
    <property type="molecule type" value="Genomic_DNA"/>
</dbReference>
<accession>A0ABS8UED3</accession>
<feature type="chain" id="PRO_5047370577" description="Lipoprotein" evidence="1">
    <location>
        <begin position="22"/>
        <end position="207"/>
    </location>
</feature>
<dbReference type="RefSeq" id="WP_232136048.1">
    <property type="nucleotide sequence ID" value="NZ_CP089507.1"/>
</dbReference>
<reference evidence="2" key="1">
    <citation type="submission" date="2021-12" db="EMBL/GenBank/DDBJ databases">
        <authorList>
            <person name="Ulrich A."/>
        </authorList>
    </citation>
    <scope>NUCLEOTIDE SEQUENCE</scope>
    <source>
        <strain evidence="2">A1P009</strain>
    </source>
</reference>
<name>A0ABS8UED3_9GAMM</name>
<keyword evidence="3" id="KW-1185">Reference proteome</keyword>
<feature type="signal peptide" evidence="1">
    <location>
        <begin position="1"/>
        <end position="21"/>
    </location>
</feature>
<evidence type="ECO:0000313" key="2">
    <source>
        <dbReference type="EMBL" id="MCD9097106.1"/>
    </source>
</evidence>
<dbReference type="Proteomes" id="UP001430360">
    <property type="component" value="Unassembled WGS sequence"/>
</dbReference>
<sequence>MTKHAAVFLIASFLSSCTVMGQGKARNDGFFVHNAVLADPDYLSELGVRPENVAALDRSEMGLFAHRLSSGQGTVVAHRFYSPGGALTVDDEVFEKLTIWFKNSGPDPGAIAIDDSVVVVHTKGSSAWPHAACSGTIERGQINITQKGSALQVVVTGNIVHSGNRHPARCTQDNINVSFTASERPLSSLTPWLGTAGDHPYEESYPR</sequence>
<dbReference type="PROSITE" id="PS51257">
    <property type="entry name" value="PROKAR_LIPOPROTEIN"/>
    <property type="match status" value="1"/>
</dbReference>
<keyword evidence="1" id="KW-0732">Signal</keyword>